<gene>
    <name evidence="1" type="ordered locus">MAP_4311c</name>
</gene>
<sequence length="391" mass="43992">MPRNHIASQKGRLMGYSAADESFTHQLPTTFDQVHDADPTWSDRCYFFAAAPDGTMLLASGYGNNPNTASGLGYVKVSLADGRHWDLLSGRPVTGDDRGELRAGPMRWTCVEPLKKWRLDVGPNNSGIEWELYYEPTAPMWELLPMKVSGPDGRLLADMYHMKEPGRWSGWVRIDGQRVSVDGFNGGRDRTFGVRVSDRIDFWLWLDAGFGDHAVEAWVIESCDGTVLYVDGGITYADGTLSKRFVKIQHEVEFDGERKRPVRAVLVFTDEDGRAHRVVAEAPHPQVNAYYGLPMAHCHYEDLGGGAYFIHFAWDSSDPEQLSETEDKSMALDQLMRFERDGHTGWGIFELLLGGQGYRRYPNWRAMDMSAFTQDKTPVDRLPADGDGADR</sequence>
<dbReference type="HOGENOM" id="CLU_733243_0_0_11"/>
<dbReference type="AlphaFoldDB" id="Q73RW7"/>
<name>Q73RW7_MYCPA</name>
<dbReference type="KEGG" id="mpa:MAP_4311c"/>
<dbReference type="STRING" id="262316.MAP_4311c"/>
<protein>
    <submittedName>
        <fullName evidence="1">Uncharacterized protein</fullName>
    </submittedName>
</protein>
<proteinExistence type="predicted"/>
<reference evidence="1 2" key="1">
    <citation type="journal article" date="2005" name="Proc. Natl. Acad. Sci. U.S.A.">
        <title>The complete genome sequence of Mycobacterium avium subspecies paratuberculosis.</title>
        <authorList>
            <person name="Li L."/>
            <person name="Bannantine J.P."/>
            <person name="Zhang Q."/>
            <person name="Amonsin A."/>
            <person name="May B.J."/>
            <person name="Alt D."/>
            <person name="Banerji N."/>
            <person name="Kanjilal S."/>
            <person name="Kapur V."/>
        </authorList>
    </citation>
    <scope>NUCLEOTIDE SEQUENCE [LARGE SCALE GENOMIC DNA]</scope>
    <source>
        <strain evidence="2">ATCC BAA-968 / K-10</strain>
    </source>
</reference>
<organism evidence="1 2">
    <name type="scientific">Mycolicibacterium paratuberculosis (strain ATCC BAA-968 / K-10)</name>
    <name type="common">Mycobacterium paratuberculosis</name>
    <dbReference type="NCBI Taxonomy" id="262316"/>
    <lineage>
        <taxon>Bacteria</taxon>
        <taxon>Bacillati</taxon>
        <taxon>Actinomycetota</taxon>
        <taxon>Actinomycetes</taxon>
        <taxon>Mycobacteriales</taxon>
        <taxon>Mycobacteriaceae</taxon>
        <taxon>Mycobacterium</taxon>
        <taxon>Mycobacterium avium complex (MAC)</taxon>
    </lineage>
</organism>
<evidence type="ECO:0000313" key="1">
    <source>
        <dbReference type="EMBL" id="AAS06861.1"/>
    </source>
</evidence>
<dbReference type="EMBL" id="AE016958">
    <property type="protein sequence ID" value="AAS06861.1"/>
    <property type="molecule type" value="Genomic_DNA"/>
</dbReference>
<dbReference type="SUPFAM" id="SSF159245">
    <property type="entry name" value="AttH-like"/>
    <property type="match status" value="1"/>
</dbReference>
<accession>Q73RW7</accession>
<evidence type="ECO:0000313" key="2">
    <source>
        <dbReference type="Proteomes" id="UP000000580"/>
    </source>
</evidence>
<keyword evidence="2" id="KW-1185">Reference proteome</keyword>
<dbReference type="eggNOG" id="ENOG5033T3Q">
    <property type="taxonomic scope" value="Bacteria"/>
</dbReference>
<dbReference type="Proteomes" id="UP000000580">
    <property type="component" value="Chromosome"/>
</dbReference>